<dbReference type="InterPro" id="IPR036259">
    <property type="entry name" value="MFS_trans_sf"/>
</dbReference>
<feature type="transmembrane region" description="Helical" evidence="6">
    <location>
        <begin position="157"/>
        <end position="174"/>
    </location>
</feature>
<evidence type="ECO:0000256" key="4">
    <source>
        <dbReference type="ARBA" id="ARBA00022989"/>
    </source>
</evidence>
<keyword evidence="8" id="KW-1185">Reference proteome</keyword>
<reference evidence="7" key="1">
    <citation type="submission" date="2022-08" db="EMBL/GenBank/DDBJ databases">
        <title>Novel sulfate-reducing endosymbionts in the free-living metamonad Anaeramoeba.</title>
        <authorList>
            <person name="Jerlstrom-Hultqvist J."/>
            <person name="Cepicka I."/>
            <person name="Gallot-Lavallee L."/>
            <person name="Salas-Leiva D."/>
            <person name="Curtis B.A."/>
            <person name="Zahonova K."/>
            <person name="Pipaliya S."/>
            <person name="Dacks J."/>
            <person name="Roger A.J."/>
        </authorList>
    </citation>
    <scope>NUCLEOTIDE SEQUENCE</scope>
    <source>
        <strain evidence="7">Schooner1</strain>
    </source>
</reference>
<accession>A0ABQ8YJP5</accession>
<dbReference type="Gene3D" id="1.20.1250.20">
    <property type="entry name" value="MFS general substrate transporter like domains"/>
    <property type="match status" value="1"/>
</dbReference>
<evidence type="ECO:0000256" key="1">
    <source>
        <dbReference type="ARBA" id="ARBA00004141"/>
    </source>
</evidence>
<evidence type="ECO:0000256" key="6">
    <source>
        <dbReference type="SAM" id="Phobius"/>
    </source>
</evidence>
<keyword evidence="3 6" id="KW-0812">Transmembrane</keyword>
<feature type="transmembrane region" description="Helical" evidence="6">
    <location>
        <begin position="63"/>
        <end position="86"/>
    </location>
</feature>
<dbReference type="Proteomes" id="UP001150062">
    <property type="component" value="Unassembled WGS sequence"/>
</dbReference>
<organism evidence="7 8">
    <name type="scientific">Anaeramoeba flamelloides</name>
    <dbReference type="NCBI Taxonomy" id="1746091"/>
    <lineage>
        <taxon>Eukaryota</taxon>
        <taxon>Metamonada</taxon>
        <taxon>Anaeramoebidae</taxon>
        <taxon>Anaeramoeba</taxon>
    </lineage>
</organism>
<keyword evidence="5 6" id="KW-0472">Membrane</keyword>
<comment type="caution">
    <text evidence="7">The sequence shown here is derived from an EMBL/GenBank/DDBJ whole genome shotgun (WGS) entry which is preliminary data.</text>
</comment>
<feature type="transmembrane region" description="Helical" evidence="6">
    <location>
        <begin position="92"/>
        <end position="113"/>
    </location>
</feature>
<evidence type="ECO:0000313" key="8">
    <source>
        <dbReference type="Proteomes" id="UP001150062"/>
    </source>
</evidence>
<feature type="transmembrane region" description="Helical" evidence="6">
    <location>
        <begin position="31"/>
        <end position="51"/>
    </location>
</feature>
<dbReference type="PANTHER" id="PTHR23502:SF51">
    <property type="entry name" value="QUINIDINE RESISTANCE PROTEIN 1-RELATED"/>
    <property type="match status" value="1"/>
</dbReference>
<keyword evidence="2" id="KW-0813">Transport</keyword>
<dbReference type="SUPFAM" id="SSF103473">
    <property type="entry name" value="MFS general substrate transporter"/>
    <property type="match status" value="1"/>
</dbReference>
<evidence type="ECO:0000256" key="3">
    <source>
        <dbReference type="ARBA" id="ARBA00022692"/>
    </source>
</evidence>
<proteinExistence type="predicted"/>
<dbReference type="EMBL" id="JAOAOG010000158">
    <property type="protein sequence ID" value="KAJ6244767.1"/>
    <property type="molecule type" value="Genomic_DNA"/>
</dbReference>
<dbReference type="PANTHER" id="PTHR23502">
    <property type="entry name" value="MAJOR FACILITATOR SUPERFAMILY"/>
    <property type="match status" value="1"/>
</dbReference>
<evidence type="ECO:0000256" key="2">
    <source>
        <dbReference type="ARBA" id="ARBA00022448"/>
    </source>
</evidence>
<evidence type="ECO:0000313" key="7">
    <source>
        <dbReference type="EMBL" id="KAJ6244767.1"/>
    </source>
</evidence>
<sequence length="214" mass="23958">MEGLSYGTLIFSTIILPLVFSSLHKWNDEEIGFALMSPGIGGLVANIIVIKKIDYFYKKYQTYGSRLIFSFIGVIGLCLSTIVFGVTINRNVYGSIICLALQDLFFVFVCVSVQTFNIDIIKNETPSMLSLQSSSEAIFSSISTQLSVVAVEKSLELWYYLAGFLFILLIPILIKIIKSKWYLDEEDKKISTELSNIDPMTISASDGEKLEIQN</sequence>
<keyword evidence="4 6" id="KW-1133">Transmembrane helix</keyword>
<comment type="subcellular location">
    <subcellularLocation>
        <location evidence="1">Membrane</location>
        <topology evidence="1">Multi-pass membrane protein</topology>
    </subcellularLocation>
</comment>
<evidence type="ECO:0000256" key="5">
    <source>
        <dbReference type="ARBA" id="ARBA00023136"/>
    </source>
</evidence>
<gene>
    <name evidence="7" type="ORF">M0813_20858</name>
</gene>
<name>A0ABQ8YJP5_9EUKA</name>
<protein>
    <submittedName>
        <fullName evidence="7">Major facilitator superfamily</fullName>
    </submittedName>
</protein>